<gene>
    <name evidence="1" type="ORF">ACFPGP_10210</name>
</gene>
<keyword evidence="2" id="KW-1185">Reference proteome</keyword>
<comment type="caution">
    <text evidence="1">The sequence shown here is derived from an EMBL/GenBank/DDBJ whole genome shotgun (WGS) entry which is preliminary data.</text>
</comment>
<dbReference type="EMBL" id="JBHSKD010000009">
    <property type="protein sequence ID" value="MFC5177046.1"/>
    <property type="molecule type" value="Genomic_DNA"/>
</dbReference>
<proteinExistence type="predicted"/>
<sequence length="78" mass="8088">MSDTTDDQQSHDDRLTTLQAVVDRVGAWQGGAPEGTVAAELRAGIAEAGLTVSDDEVARLADAIQDEHGRVSVAEALG</sequence>
<evidence type="ECO:0000313" key="1">
    <source>
        <dbReference type="EMBL" id="MFC5177046.1"/>
    </source>
</evidence>
<organism evidence="1 2">
    <name type="scientific">Nocardioides taihuensis</name>
    <dbReference type="NCBI Taxonomy" id="1835606"/>
    <lineage>
        <taxon>Bacteria</taxon>
        <taxon>Bacillati</taxon>
        <taxon>Actinomycetota</taxon>
        <taxon>Actinomycetes</taxon>
        <taxon>Propionibacteriales</taxon>
        <taxon>Nocardioidaceae</taxon>
        <taxon>Nocardioides</taxon>
    </lineage>
</organism>
<name>A0ABW0BID5_9ACTN</name>
<dbReference type="Proteomes" id="UP001596087">
    <property type="component" value="Unassembled WGS sequence"/>
</dbReference>
<dbReference type="RefSeq" id="WP_378589771.1">
    <property type="nucleotide sequence ID" value="NZ_JBHSKD010000009.1"/>
</dbReference>
<reference evidence="2" key="1">
    <citation type="journal article" date="2019" name="Int. J. Syst. Evol. Microbiol.">
        <title>The Global Catalogue of Microorganisms (GCM) 10K type strain sequencing project: providing services to taxonomists for standard genome sequencing and annotation.</title>
        <authorList>
            <consortium name="The Broad Institute Genomics Platform"/>
            <consortium name="The Broad Institute Genome Sequencing Center for Infectious Disease"/>
            <person name="Wu L."/>
            <person name="Ma J."/>
        </authorList>
    </citation>
    <scope>NUCLEOTIDE SEQUENCE [LARGE SCALE GENOMIC DNA]</scope>
    <source>
        <strain evidence="2">DFY41</strain>
    </source>
</reference>
<protein>
    <recommendedName>
        <fullName evidence="3">DUF3349 domain-containing protein</fullName>
    </recommendedName>
</protein>
<accession>A0ABW0BID5</accession>
<evidence type="ECO:0008006" key="3">
    <source>
        <dbReference type="Google" id="ProtNLM"/>
    </source>
</evidence>
<evidence type="ECO:0000313" key="2">
    <source>
        <dbReference type="Proteomes" id="UP001596087"/>
    </source>
</evidence>